<keyword evidence="3" id="KW-0436">Ligase</keyword>
<evidence type="ECO:0000259" key="1">
    <source>
        <dbReference type="Pfam" id="PF00501"/>
    </source>
</evidence>
<dbReference type="InterPro" id="IPR042099">
    <property type="entry name" value="ANL_N_sf"/>
</dbReference>
<dbReference type="SUPFAM" id="SSF56801">
    <property type="entry name" value="Acetyl-CoA synthetase-like"/>
    <property type="match status" value="1"/>
</dbReference>
<dbReference type="Gene3D" id="3.30.300.30">
    <property type="match status" value="1"/>
</dbReference>
<dbReference type="InterPro" id="IPR000873">
    <property type="entry name" value="AMP-dep_synth/lig_dom"/>
</dbReference>
<dbReference type="Gene3D" id="3.40.50.12780">
    <property type="entry name" value="N-terminal domain of ligase-like"/>
    <property type="match status" value="1"/>
</dbReference>
<dbReference type="InterPro" id="IPR020845">
    <property type="entry name" value="AMP-binding_CS"/>
</dbReference>
<dbReference type="InterPro" id="IPR045851">
    <property type="entry name" value="AMP-bd_C_sf"/>
</dbReference>
<dbReference type="PROSITE" id="PS00455">
    <property type="entry name" value="AMP_BINDING"/>
    <property type="match status" value="1"/>
</dbReference>
<dbReference type="GO" id="GO:0016874">
    <property type="term" value="F:ligase activity"/>
    <property type="evidence" value="ECO:0007669"/>
    <property type="project" value="UniProtKB-KW"/>
</dbReference>
<feature type="domain" description="AMP-binding enzyme C-terminal" evidence="2">
    <location>
        <begin position="422"/>
        <end position="496"/>
    </location>
</feature>
<accession>A0ABQ3E938</accession>
<dbReference type="RefSeq" id="WP_189445639.1">
    <property type="nucleotide sequence ID" value="NZ_BMZI01000007.1"/>
</dbReference>
<dbReference type="EMBL" id="BMZI01000007">
    <property type="protein sequence ID" value="GHB30069.1"/>
    <property type="molecule type" value="Genomic_DNA"/>
</dbReference>
<keyword evidence="4" id="KW-1185">Reference proteome</keyword>
<reference evidence="4" key="1">
    <citation type="journal article" date="2019" name="Int. J. Syst. Evol. Microbiol.">
        <title>The Global Catalogue of Microorganisms (GCM) 10K type strain sequencing project: providing services to taxonomists for standard genome sequencing and annotation.</title>
        <authorList>
            <consortium name="The Broad Institute Genomics Platform"/>
            <consortium name="The Broad Institute Genome Sequencing Center for Infectious Disease"/>
            <person name="Wu L."/>
            <person name="Ma J."/>
        </authorList>
    </citation>
    <scope>NUCLEOTIDE SEQUENCE [LARGE SCALE GENOMIC DNA]</scope>
    <source>
        <strain evidence="4">KCTC 32998</strain>
    </source>
</reference>
<dbReference type="InterPro" id="IPR025110">
    <property type="entry name" value="AMP-bd_C"/>
</dbReference>
<evidence type="ECO:0000313" key="4">
    <source>
        <dbReference type="Proteomes" id="UP000646745"/>
    </source>
</evidence>
<organism evidence="3 4">
    <name type="scientific">Salinicola rhizosphaerae</name>
    <dbReference type="NCBI Taxonomy" id="1443141"/>
    <lineage>
        <taxon>Bacteria</taxon>
        <taxon>Pseudomonadati</taxon>
        <taxon>Pseudomonadota</taxon>
        <taxon>Gammaproteobacteria</taxon>
        <taxon>Oceanospirillales</taxon>
        <taxon>Halomonadaceae</taxon>
        <taxon>Salinicola</taxon>
    </lineage>
</organism>
<dbReference type="PANTHER" id="PTHR43201:SF32">
    <property type="entry name" value="2-SUCCINYLBENZOATE--COA LIGASE, CHLOROPLASTIC_PEROXISOMAL"/>
    <property type="match status" value="1"/>
</dbReference>
<proteinExistence type="predicted"/>
<name>A0ABQ3E938_9GAMM</name>
<dbReference type="Pfam" id="PF13193">
    <property type="entry name" value="AMP-binding_C"/>
    <property type="match status" value="1"/>
</dbReference>
<comment type="caution">
    <text evidence="3">The sequence shown here is derived from an EMBL/GenBank/DDBJ whole genome shotgun (WGS) entry which is preliminary data.</text>
</comment>
<dbReference type="Pfam" id="PF00501">
    <property type="entry name" value="AMP-binding"/>
    <property type="match status" value="1"/>
</dbReference>
<sequence>MFDLGRSFLATVERRPQAIAVTDGDFRRTYAEWLDDIQSVARGLGELGLGHGDHLVVVMQNRWQMATLHWACQFAGIIVTPVNWRSTTQELSYCLHDAEACGVAFDEAGAKAVLACQEAQEIPRISVGDCKDPGGIDFTSLLGQAPDTRGDVICRASPEDISLMLYTSGTSGKPKGVPRSHRAERAAAVAHVAQNLYGHDERTLGVMPLYHTMGVRSLLSMALIDGRFVCVPKFDPEATLAAIERESVTNLYLVPTLYHMLLEHATFAPSRVASVDKIGFAGAAMSAGLMARVEQAFTPSLFVNHYGCSEIYTFTIDQRASDKPGSSGRASLNQRIRVVKVDAESPEETVGPGEEGEIIADLAGDEAFEGYWKRPDADRKALRDGWYFTSDMGYLDEEGDLFVTGRVDDLIITGGENVSPAEIENVLSLHPAVEEVVVAGLPDERWGQVVAAFVKARGEIDEEALDHYCTDAGLARFKRPRRYLFVDEVPKSAVGKVLRRVLLNQQANSLTTN</sequence>
<protein>
    <submittedName>
        <fullName evidence="3">4-chlorobenzoate--CoA ligase</fullName>
    </submittedName>
</protein>
<dbReference type="PANTHER" id="PTHR43201">
    <property type="entry name" value="ACYL-COA SYNTHETASE"/>
    <property type="match status" value="1"/>
</dbReference>
<feature type="domain" description="AMP-dependent synthetase/ligase" evidence="1">
    <location>
        <begin position="10"/>
        <end position="372"/>
    </location>
</feature>
<evidence type="ECO:0000259" key="2">
    <source>
        <dbReference type="Pfam" id="PF13193"/>
    </source>
</evidence>
<evidence type="ECO:0000313" key="3">
    <source>
        <dbReference type="EMBL" id="GHB30069.1"/>
    </source>
</evidence>
<gene>
    <name evidence="3" type="ORF">GCM10009038_31030</name>
</gene>
<dbReference type="Proteomes" id="UP000646745">
    <property type="component" value="Unassembled WGS sequence"/>
</dbReference>